<feature type="binding site" evidence="6">
    <location>
        <begin position="147"/>
        <end position="148"/>
    </location>
    <ligand>
        <name>S-adenosyl-L-methionine</name>
        <dbReference type="ChEBI" id="CHEBI:59789"/>
    </ligand>
</feature>
<dbReference type="GO" id="GO:0005829">
    <property type="term" value="C:cytosol"/>
    <property type="evidence" value="ECO:0007669"/>
    <property type="project" value="TreeGrafter"/>
</dbReference>
<feature type="binding site" evidence="6">
    <location>
        <position position="160"/>
    </location>
    <ligand>
        <name>S-adenosyl-L-methionine</name>
        <dbReference type="ChEBI" id="CHEBI:59789"/>
    </ligand>
</feature>
<keyword evidence="5 6" id="KW-0949">S-adenosyl-L-methionine</keyword>
<dbReference type="Proteomes" id="UP000297855">
    <property type="component" value="Unassembled WGS sequence"/>
</dbReference>
<dbReference type="EMBL" id="RQEV01000003">
    <property type="protein sequence ID" value="TGK21112.1"/>
    <property type="molecule type" value="Genomic_DNA"/>
</dbReference>
<feature type="binding site" evidence="6">
    <location>
        <position position="94"/>
    </location>
    <ligand>
        <name>S-adenosyl-L-methionine</name>
        <dbReference type="ChEBI" id="CHEBI:59789"/>
    </ligand>
</feature>
<feature type="binding site" evidence="6">
    <location>
        <position position="99"/>
    </location>
    <ligand>
        <name>S-adenosyl-L-methionine</name>
        <dbReference type="ChEBI" id="CHEBI:59789"/>
    </ligand>
</feature>
<name>A0A4R9GSB7_9LEPT</name>
<comment type="caution">
    <text evidence="7">The sequence shown here is derived from an EMBL/GenBank/DDBJ whole genome shotgun (WGS) entry which is preliminary data.</text>
</comment>
<reference evidence="7" key="1">
    <citation type="journal article" date="2019" name="PLoS Negl. Trop. Dis.">
        <title>Revisiting the worldwide diversity of Leptospira species in the environment.</title>
        <authorList>
            <person name="Vincent A.T."/>
            <person name="Schiettekatte O."/>
            <person name="Bourhy P."/>
            <person name="Veyrier F.J."/>
            <person name="Picardeau M."/>
        </authorList>
    </citation>
    <scope>NUCLEOTIDE SEQUENCE [LARGE SCALE GENOMIC DNA]</scope>
    <source>
        <strain evidence="7">SCS5</strain>
    </source>
</reference>
<sequence>MENSENFSHDASGICSAIRYRFPNESGEILDLFDWDLAAKFVAFLEEKNEIGGFFSKRDTDEILDRHVLESVYHIYAIRKELGSLNKMKVGDAGTGPGLPGFFFRCLIQKERPALALLDSQRRKLALTENFLKEQGIDGVECVYARAEEGKSDWDLAVSRGFIPFPWSAEVLSRWVKRGGTYVPFLGKDEFDKNLIKKILEPTGFQLMKTIELPSLRFLGMRHIKFLKKVESPRQGIPRAWKILVKESKVEHGKDRID</sequence>
<dbReference type="OrthoDB" id="340750at2"/>
<keyword evidence="4 6" id="KW-0808">Transferase</keyword>
<dbReference type="SUPFAM" id="SSF53335">
    <property type="entry name" value="S-adenosyl-L-methionine-dependent methyltransferases"/>
    <property type="match status" value="1"/>
</dbReference>
<accession>A0A4R9GSB7</accession>
<dbReference type="PIRSF" id="PIRSF003078">
    <property type="entry name" value="GidB"/>
    <property type="match status" value="1"/>
</dbReference>
<proteinExistence type="inferred from homology"/>
<dbReference type="InterPro" id="IPR029063">
    <property type="entry name" value="SAM-dependent_MTases_sf"/>
</dbReference>
<evidence type="ECO:0000256" key="2">
    <source>
        <dbReference type="ARBA" id="ARBA00022552"/>
    </source>
</evidence>
<comment type="caution">
    <text evidence="6">Lacks conserved residue(s) required for the propagation of feature annotation.</text>
</comment>
<organism evidence="7 8">
    <name type="scientific">Leptospira fluminis</name>
    <dbReference type="NCBI Taxonomy" id="2484979"/>
    <lineage>
        <taxon>Bacteria</taxon>
        <taxon>Pseudomonadati</taxon>
        <taxon>Spirochaetota</taxon>
        <taxon>Spirochaetia</taxon>
        <taxon>Leptospirales</taxon>
        <taxon>Leptospiraceae</taxon>
        <taxon>Leptospira</taxon>
    </lineage>
</organism>
<dbReference type="Pfam" id="PF02527">
    <property type="entry name" value="GidB"/>
    <property type="match status" value="1"/>
</dbReference>
<dbReference type="EC" id="2.1.1.-" evidence="6"/>
<evidence type="ECO:0000256" key="4">
    <source>
        <dbReference type="ARBA" id="ARBA00022679"/>
    </source>
</evidence>
<dbReference type="GO" id="GO:0070043">
    <property type="term" value="F:rRNA (guanine-N7-)-methyltransferase activity"/>
    <property type="evidence" value="ECO:0007669"/>
    <property type="project" value="UniProtKB-UniRule"/>
</dbReference>
<keyword evidence="3 6" id="KW-0489">Methyltransferase</keyword>
<dbReference type="AlphaFoldDB" id="A0A4R9GSB7"/>
<dbReference type="RefSeq" id="WP_135812403.1">
    <property type="nucleotide sequence ID" value="NZ_RQEV01000003.1"/>
</dbReference>
<evidence type="ECO:0000256" key="5">
    <source>
        <dbReference type="ARBA" id="ARBA00022691"/>
    </source>
</evidence>
<dbReference type="PANTHER" id="PTHR31760">
    <property type="entry name" value="S-ADENOSYL-L-METHIONINE-DEPENDENT METHYLTRANSFERASES SUPERFAMILY PROTEIN"/>
    <property type="match status" value="1"/>
</dbReference>
<keyword evidence="1 6" id="KW-0963">Cytoplasm</keyword>
<dbReference type="PANTHER" id="PTHR31760:SF0">
    <property type="entry name" value="S-ADENOSYL-L-METHIONINE-DEPENDENT METHYLTRANSFERASES SUPERFAMILY PROTEIN"/>
    <property type="match status" value="1"/>
</dbReference>
<comment type="similarity">
    <text evidence="6">Belongs to the methyltransferase superfamily. RNA methyltransferase RsmG family.</text>
</comment>
<comment type="subcellular location">
    <subcellularLocation>
        <location evidence="6">Cytoplasm</location>
    </subcellularLocation>
</comment>
<evidence type="ECO:0000256" key="6">
    <source>
        <dbReference type="HAMAP-Rule" id="MF_00074"/>
    </source>
</evidence>
<gene>
    <name evidence="6" type="primary">rsmG</name>
    <name evidence="7" type="ORF">EHO61_04455</name>
</gene>
<dbReference type="HAMAP" id="MF_00074">
    <property type="entry name" value="16SrRNA_methyltr_G"/>
    <property type="match status" value="1"/>
</dbReference>
<dbReference type="Gene3D" id="3.40.50.150">
    <property type="entry name" value="Vaccinia Virus protein VP39"/>
    <property type="match status" value="1"/>
</dbReference>
<comment type="function">
    <text evidence="6">Specifically methylates the N7 position of a guanine in 16S rRNA.</text>
</comment>
<evidence type="ECO:0000256" key="3">
    <source>
        <dbReference type="ARBA" id="ARBA00022603"/>
    </source>
</evidence>
<keyword evidence="8" id="KW-1185">Reference proteome</keyword>
<keyword evidence="2 6" id="KW-0698">rRNA processing</keyword>
<protein>
    <recommendedName>
        <fullName evidence="6">Ribosomal RNA small subunit methyltransferase G</fullName>
        <ecNumber evidence="6">2.1.1.-</ecNumber>
    </recommendedName>
    <alternativeName>
        <fullName evidence="6">16S rRNA 7-methylguanosine methyltransferase</fullName>
        <shortName evidence="6">16S rRNA m7G methyltransferase</shortName>
    </alternativeName>
</protein>
<dbReference type="InterPro" id="IPR003682">
    <property type="entry name" value="rRNA_ssu_MeTfrase_G"/>
</dbReference>
<evidence type="ECO:0000313" key="7">
    <source>
        <dbReference type="EMBL" id="TGK21112.1"/>
    </source>
</evidence>
<evidence type="ECO:0000256" key="1">
    <source>
        <dbReference type="ARBA" id="ARBA00022490"/>
    </source>
</evidence>
<evidence type="ECO:0000313" key="8">
    <source>
        <dbReference type="Proteomes" id="UP000297855"/>
    </source>
</evidence>